<evidence type="ECO:0000256" key="3">
    <source>
        <dbReference type="ARBA" id="ARBA00023172"/>
    </source>
</evidence>
<evidence type="ECO:0000313" key="7">
    <source>
        <dbReference type="Proteomes" id="UP000316560"/>
    </source>
</evidence>
<reference evidence="6 7" key="1">
    <citation type="submission" date="2019-06" db="EMBL/GenBank/DDBJ databases">
        <title>Sequencing the genomes of 1000 actinobacteria strains.</title>
        <authorList>
            <person name="Klenk H.-P."/>
        </authorList>
    </citation>
    <scope>NUCLEOTIDE SEQUENCE [LARGE SCALE GENOMIC DNA]</scope>
    <source>
        <strain evidence="6 7">DSM 21947</strain>
    </source>
</reference>
<evidence type="ECO:0000259" key="5">
    <source>
        <dbReference type="PROSITE" id="PS51898"/>
    </source>
</evidence>
<dbReference type="InterPro" id="IPR013762">
    <property type="entry name" value="Integrase-like_cat_sf"/>
</dbReference>
<feature type="domain" description="Tyr recombinase" evidence="5">
    <location>
        <begin position="197"/>
        <end position="399"/>
    </location>
</feature>
<keyword evidence="7" id="KW-1185">Reference proteome</keyword>
<dbReference type="PROSITE" id="PS51898">
    <property type="entry name" value="TYR_RECOMBINASE"/>
    <property type="match status" value="1"/>
</dbReference>
<dbReference type="PANTHER" id="PTHR30349">
    <property type="entry name" value="PHAGE INTEGRASE-RELATED"/>
    <property type="match status" value="1"/>
</dbReference>
<dbReference type="Pfam" id="PF26003">
    <property type="entry name" value="Integrase_N_phage"/>
    <property type="match status" value="1"/>
</dbReference>
<name>A0A8H2K452_9MICO</name>
<dbReference type="PANTHER" id="PTHR30349:SF64">
    <property type="entry name" value="PROPHAGE INTEGRASE INTD-RELATED"/>
    <property type="match status" value="1"/>
</dbReference>
<evidence type="ECO:0000256" key="4">
    <source>
        <dbReference type="SAM" id="MobiDB-lite"/>
    </source>
</evidence>
<dbReference type="InterPro" id="IPR011010">
    <property type="entry name" value="DNA_brk_join_enz"/>
</dbReference>
<dbReference type="AlphaFoldDB" id="A0A8H2K452"/>
<evidence type="ECO:0000256" key="1">
    <source>
        <dbReference type="ARBA" id="ARBA00008857"/>
    </source>
</evidence>
<dbReference type="Pfam" id="PF00589">
    <property type="entry name" value="Phage_integrase"/>
    <property type="match status" value="1"/>
</dbReference>
<proteinExistence type="inferred from homology"/>
<feature type="region of interest" description="Disordered" evidence="4">
    <location>
        <begin position="1"/>
        <end position="31"/>
    </location>
</feature>
<accession>A0A8H2K452</accession>
<keyword evidence="3" id="KW-0233">DNA recombination</keyword>
<dbReference type="RefSeq" id="WP_170192002.1">
    <property type="nucleotide sequence ID" value="NZ_VFRA01000001.1"/>
</dbReference>
<dbReference type="Proteomes" id="UP000316560">
    <property type="component" value="Unassembled WGS sequence"/>
</dbReference>
<dbReference type="Gene3D" id="1.10.150.130">
    <property type="match status" value="1"/>
</dbReference>
<feature type="region of interest" description="Disordered" evidence="4">
    <location>
        <begin position="394"/>
        <end position="436"/>
    </location>
</feature>
<dbReference type="InterPro" id="IPR050090">
    <property type="entry name" value="Tyrosine_recombinase_XerCD"/>
</dbReference>
<comment type="similarity">
    <text evidence="1">Belongs to the 'phage' integrase family.</text>
</comment>
<dbReference type="Gene3D" id="1.10.443.10">
    <property type="entry name" value="Intergrase catalytic core"/>
    <property type="match status" value="1"/>
</dbReference>
<keyword evidence="2" id="KW-0238">DNA-binding</keyword>
<evidence type="ECO:0000313" key="6">
    <source>
        <dbReference type="EMBL" id="TQO18537.1"/>
    </source>
</evidence>
<dbReference type="SUPFAM" id="SSF56349">
    <property type="entry name" value="DNA breaking-rejoining enzymes"/>
    <property type="match status" value="1"/>
</dbReference>
<dbReference type="GO" id="GO:0003677">
    <property type="term" value="F:DNA binding"/>
    <property type="evidence" value="ECO:0007669"/>
    <property type="project" value="UniProtKB-KW"/>
</dbReference>
<sequence>MAGSAPPAENTPPAKKRKKRESFGTVRESSSKRYVASYMGPDGKRYRGPKSYPTKSEARAWLARVRVLLDSGDWNYASASADGAAKAGRAEVLGPYAEKWVMARVKTDGGELAPRTRKDYLSMVRRLLPPLSEQRIAMITPTDVREWNKAQRATGKVTQSARVYTVLRSIMDQAVHDGIIQVSPCKVRGAGNAVTGVEVKPPTATELKTILEVIDPRFKAMVVLGAWAALRFGEITELRRKDILIVDEGTAKRPRTTIYVDVSRGVTHVAGEGFILRPPKSKAGIRIVPLPPHVNDIVLDHLRDRVGEDPESLVYEAMTGGGLHLAASTWTDYWYPAREAAGRGDLHFHALRHFGATAFAQTGATIKELQDRLGHTTANVAMRYQHTTGRSAELAAKMSEHFGGEKADETGGKKKDKKSPKTNKGKGDDKKSPKTK</sequence>
<feature type="compositionally biased region" description="Basic and acidic residues" evidence="4">
    <location>
        <begin position="425"/>
        <end position="436"/>
    </location>
</feature>
<evidence type="ECO:0000256" key="2">
    <source>
        <dbReference type="ARBA" id="ARBA00023125"/>
    </source>
</evidence>
<comment type="caution">
    <text evidence="6">The sequence shown here is derived from an EMBL/GenBank/DDBJ whole genome shotgun (WGS) entry which is preliminary data.</text>
</comment>
<dbReference type="GO" id="GO:0006310">
    <property type="term" value="P:DNA recombination"/>
    <property type="evidence" value="ECO:0007669"/>
    <property type="project" value="UniProtKB-KW"/>
</dbReference>
<dbReference type="CDD" id="cd01189">
    <property type="entry name" value="INT_ICEBs1_C_like"/>
    <property type="match status" value="1"/>
</dbReference>
<organism evidence="6 7">
    <name type="scientific">Rhodoglobus vestalii</name>
    <dbReference type="NCBI Taxonomy" id="193384"/>
    <lineage>
        <taxon>Bacteria</taxon>
        <taxon>Bacillati</taxon>
        <taxon>Actinomycetota</taxon>
        <taxon>Actinomycetes</taxon>
        <taxon>Micrococcales</taxon>
        <taxon>Microbacteriaceae</taxon>
        <taxon>Rhodoglobus</taxon>
    </lineage>
</organism>
<dbReference type="InterPro" id="IPR058717">
    <property type="entry name" value="Phage_L5_Integrase_N"/>
</dbReference>
<feature type="compositionally biased region" description="Basic residues" evidence="4">
    <location>
        <begin position="414"/>
        <end position="424"/>
    </location>
</feature>
<dbReference type="InterPro" id="IPR002104">
    <property type="entry name" value="Integrase_catalytic"/>
</dbReference>
<dbReference type="GO" id="GO:0015074">
    <property type="term" value="P:DNA integration"/>
    <property type="evidence" value="ECO:0007669"/>
    <property type="project" value="InterPro"/>
</dbReference>
<gene>
    <name evidence="6" type="ORF">FB472_0054</name>
</gene>
<dbReference type="InterPro" id="IPR010998">
    <property type="entry name" value="Integrase_recombinase_N"/>
</dbReference>
<dbReference type="EMBL" id="VFRA01000001">
    <property type="protein sequence ID" value="TQO18537.1"/>
    <property type="molecule type" value="Genomic_DNA"/>
</dbReference>
<feature type="compositionally biased region" description="Basic and acidic residues" evidence="4">
    <location>
        <begin position="398"/>
        <end position="413"/>
    </location>
</feature>
<protein>
    <submittedName>
        <fullName evidence="6">Site-specific recombinase XerD</fullName>
    </submittedName>
</protein>